<keyword evidence="2" id="KW-0067">ATP-binding</keyword>
<name>A0ABZ1W3D9_9ACTN</name>
<dbReference type="EMBL" id="CP108482">
    <property type="protein sequence ID" value="WUS55318.1"/>
    <property type="molecule type" value="Genomic_DNA"/>
</dbReference>
<dbReference type="Gene3D" id="3.40.50.300">
    <property type="entry name" value="P-loop containing nucleotide triphosphate hydrolases"/>
    <property type="match status" value="1"/>
</dbReference>
<dbReference type="PANTHER" id="PTHR16305:SF35">
    <property type="entry name" value="TRANSCRIPTIONAL ACTIVATOR DOMAIN"/>
    <property type="match status" value="1"/>
</dbReference>
<sequence>MPGLPFVGRADLLAEIGDALADARSGHGGLVALTGAAGAGKTRVAEEAVRAAEGFRVIWAWCPPGEAGSALRPWSQVARELAAGAAACGRLVQGSPGLRALIAGRGPVGPPAEGAPSVRAAGGEDAALAAILRPAGSAPEPGPDLTAGPDLALASDLAPGPAAARLRLAGDLAALVRAGAAAGALLLVVDDLHEADASSVTLLLELAAAVRTDPVLLLATARDEDSAWQGRTAALAALLRTARCLPVGPLGEPEVRTLARAATGGRPDPASVRELLARTGGDAFFVTELLRRPGDGPVPVSVRAAVQARVAVLAPECARVLGAASALGAGFDLDVLAEVAAVPLADLRPVLGQAVGAGLLNLAEPGRGAFRHQLTQEAVHDALPVGERAGWHHRAAEVLAGLAGRGRDVGPAEVAHQLLLAGPEHARSAADFARRAGARAYGLLAYEDAVRWYEAAVAALASAGAAEAPTAAPDPSAPVPDLAAVPTPVPAPAPAPDVAELLAELLVDLGTARIGAGERAKAREDFLRAAALARRRARPDLLARAALGLGAGPAGFEVGLLDRTQLDLLAEARATLPPARADLLAAVAARLSVAATLVEPEQDRTALAEEAVRTARAGRDDQALAYALAALCDARAGPVYCAERLDRGTEIVRLARRLPDPSAELLGRRLRVVALLELGRAAEAEQEVLAFEVTATALGQPLHAWYVPLWQGMRALLEGRFEDCRDALDRVAALGRRAGSENAELLAATQRWCLLAETGDRAGIRSLAERLSLLDVSLGLWPRVTKALIAAQLGEPAEARRRLAAVAPLLATAPRDSEWLPMLAQAAEVLGLTGPAGELAGPARQLYDWLAPYADLFVVEGIGAAVRGPVHRHLGLLAAALGESAPAERHFTAALAAARAVGATGLAGRIAQEAGARPPPAGGNVFRRAGEGWELRFAGRQAMLADSKGLHDLAVLLARPGRPVPALDLVTAGAGPAGARGAARGPLADRGTIPGANPDGLHPPGDTGELIDATARQAYRTRLRELEQEETEADRDGDADRSARIAVERQALVGQLAAAYGLGGRPRRTGSAAERARTTVTARIRAALDRITRAHPPLGRHLANAVRTGTLCVYDPESPVGWQL</sequence>
<dbReference type="PANTHER" id="PTHR16305">
    <property type="entry name" value="TESTICULAR SOLUBLE ADENYLYL CYCLASE"/>
    <property type="match status" value="1"/>
</dbReference>
<feature type="domain" description="Orc1-like AAA ATPase" evidence="4">
    <location>
        <begin position="5"/>
        <end position="217"/>
    </location>
</feature>
<dbReference type="RefSeq" id="WP_329500061.1">
    <property type="nucleotide sequence ID" value="NZ_CP108460.1"/>
</dbReference>
<keyword evidence="1" id="KW-0547">Nucleotide-binding</keyword>
<dbReference type="InterPro" id="IPR041664">
    <property type="entry name" value="AAA_16"/>
</dbReference>
<protein>
    <submittedName>
        <fullName evidence="5">AAA family ATPase</fullName>
    </submittedName>
</protein>
<accession>A0ABZ1W3D9</accession>
<dbReference type="Proteomes" id="UP001432014">
    <property type="component" value="Chromosome"/>
</dbReference>
<evidence type="ECO:0000256" key="1">
    <source>
        <dbReference type="ARBA" id="ARBA00022741"/>
    </source>
</evidence>
<evidence type="ECO:0000256" key="2">
    <source>
        <dbReference type="ARBA" id="ARBA00022840"/>
    </source>
</evidence>
<evidence type="ECO:0000256" key="3">
    <source>
        <dbReference type="SAM" id="MobiDB-lite"/>
    </source>
</evidence>
<evidence type="ECO:0000313" key="6">
    <source>
        <dbReference type="Proteomes" id="UP001432014"/>
    </source>
</evidence>
<feature type="region of interest" description="Disordered" evidence="3">
    <location>
        <begin position="978"/>
        <end position="1009"/>
    </location>
</feature>
<gene>
    <name evidence="5" type="ORF">OG469_07185</name>
</gene>
<proteinExistence type="predicted"/>
<organism evidence="5 6">
    <name type="scientific">Kitasatospora herbaricolor</name>
    <dbReference type="NCBI Taxonomy" id="68217"/>
    <lineage>
        <taxon>Bacteria</taxon>
        <taxon>Bacillati</taxon>
        <taxon>Actinomycetota</taxon>
        <taxon>Actinomycetes</taxon>
        <taxon>Kitasatosporales</taxon>
        <taxon>Streptomycetaceae</taxon>
        <taxon>Kitasatospora</taxon>
    </lineage>
</organism>
<dbReference type="Pfam" id="PF13191">
    <property type="entry name" value="AAA_16"/>
    <property type="match status" value="1"/>
</dbReference>
<dbReference type="InterPro" id="IPR027417">
    <property type="entry name" value="P-loop_NTPase"/>
</dbReference>
<reference evidence="5 6" key="1">
    <citation type="submission" date="2022-10" db="EMBL/GenBank/DDBJ databases">
        <title>The complete genomes of actinobacterial strains from the NBC collection.</title>
        <authorList>
            <person name="Joergensen T.S."/>
            <person name="Alvarez Arevalo M."/>
            <person name="Sterndorff E.B."/>
            <person name="Faurdal D."/>
            <person name="Vuksanovic O."/>
            <person name="Mourched A.-S."/>
            <person name="Charusanti P."/>
            <person name="Shaw S."/>
            <person name="Blin K."/>
            <person name="Weber T."/>
        </authorList>
    </citation>
    <scope>NUCLEOTIDE SEQUENCE [LARGE SCALE GENOMIC DNA]</scope>
    <source>
        <strain evidence="5 6">NBC_01247</strain>
    </source>
</reference>
<evidence type="ECO:0000313" key="5">
    <source>
        <dbReference type="EMBL" id="WUS55318.1"/>
    </source>
</evidence>
<evidence type="ECO:0000259" key="4">
    <source>
        <dbReference type="Pfam" id="PF13191"/>
    </source>
</evidence>
<dbReference type="SUPFAM" id="SSF52540">
    <property type="entry name" value="P-loop containing nucleoside triphosphate hydrolases"/>
    <property type="match status" value="1"/>
</dbReference>
<keyword evidence="6" id="KW-1185">Reference proteome</keyword>